<keyword evidence="4" id="KW-1185">Reference proteome</keyword>
<dbReference type="Proteomes" id="UP000185469">
    <property type="component" value="Chromosome"/>
</dbReference>
<feature type="coiled-coil region" evidence="1">
    <location>
        <begin position="182"/>
        <end position="209"/>
    </location>
</feature>
<dbReference type="STRING" id="1437874.CSPHI_11520"/>
<dbReference type="EMBL" id="CP009248">
    <property type="protein sequence ID" value="APT91488.1"/>
    <property type="molecule type" value="Genomic_DNA"/>
</dbReference>
<accession>A0A1L7D052</accession>
<gene>
    <name evidence="3" type="ORF">CSPHI_11520</name>
</gene>
<feature type="domain" description="Pyridoxamine 5'-phosphate oxidase N-terminal" evidence="2">
    <location>
        <begin position="36"/>
        <end position="134"/>
    </location>
</feature>
<evidence type="ECO:0000313" key="3">
    <source>
        <dbReference type="EMBL" id="APT91488.1"/>
    </source>
</evidence>
<sequence>MSYAELAFDEHVRARQRAVGAHHRIDEPAEGAFEFEPADRRLIANADMAMIGTVTGAGWPYVQHRGGPPGFVRILGPDTLAIPDLAGNRQYVTTGNIDRDGRVCLFFVDFPTRRRLKVFGRARVLDAAGHPELVERLRDLGGGRRLRSRIERVLLIRVTAVDANCTKHITPRWDRGYIDELTGLYRADIEELRARLAEAEAELDRLRGAAGRG</sequence>
<dbReference type="Pfam" id="PF01243">
    <property type="entry name" value="PNPOx_N"/>
    <property type="match status" value="1"/>
</dbReference>
<evidence type="ECO:0000259" key="2">
    <source>
        <dbReference type="Pfam" id="PF01243"/>
    </source>
</evidence>
<proteinExistence type="predicted"/>
<dbReference type="SUPFAM" id="SSF50475">
    <property type="entry name" value="FMN-binding split barrel"/>
    <property type="match status" value="1"/>
</dbReference>
<evidence type="ECO:0000313" key="4">
    <source>
        <dbReference type="Proteomes" id="UP000185469"/>
    </source>
</evidence>
<dbReference type="AlphaFoldDB" id="A0A1L7D052"/>
<dbReference type="InterPro" id="IPR011576">
    <property type="entry name" value="Pyridox_Oxase_N"/>
</dbReference>
<dbReference type="KEGG" id="csph:CSPHI_11520"/>
<dbReference type="PANTHER" id="PTHR42815:SF2">
    <property type="entry name" value="FAD-BINDING, PUTATIVE (AFU_ORTHOLOGUE AFUA_6G07600)-RELATED"/>
    <property type="match status" value="1"/>
</dbReference>
<name>A0A1L7D052_9CORY</name>
<organism evidence="3 4">
    <name type="scientific">Corynebacterium sphenisci DSM 44792</name>
    <dbReference type="NCBI Taxonomy" id="1437874"/>
    <lineage>
        <taxon>Bacteria</taxon>
        <taxon>Bacillati</taxon>
        <taxon>Actinomycetota</taxon>
        <taxon>Actinomycetes</taxon>
        <taxon>Mycobacteriales</taxon>
        <taxon>Corynebacteriaceae</taxon>
        <taxon>Corynebacterium</taxon>
    </lineage>
</organism>
<evidence type="ECO:0000256" key="1">
    <source>
        <dbReference type="SAM" id="Coils"/>
    </source>
</evidence>
<dbReference type="PANTHER" id="PTHR42815">
    <property type="entry name" value="FAD-BINDING, PUTATIVE (AFU_ORTHOLOGUE AFUA_6G07600)-RELATED"/>
    <property type="match status" value="1"/>
</dbReference>
<keyword evidence="1" id="KW-0175">Coiled coil</keyword>
<dbReference type="Gene3D" id="2.30.110.10">
    <property type="entry name" value="Electron Transport, Fmn-binding Protein, Chain A"/>
    <property type="match status" value="1"/>
</dbReference>
<protein>
    <recommendedName>
        <fullName evidence="2">Pyridoxamine 5'-phosphate oxidase N-terminal domain-containing protein</fullName>
    </recommendedName>
</protein>
<reference evidence="3 4" key="1">
    <citation type="submission" date="2014-08" db="EMBL/GenBank/DDBJ databases">
        <title>Complete genome sequence of Corynebacterium sphenisci CECT 5990(T) (=DSM 44792(T)), isolated from healthy wild penguins.</title>
        <authorList>
            <person name="Ruckert C."/>
            <person name="Albersmeier A."/>
            <person name="Winkler A."/>
            <person name="Kalinowski J."/>
        </authorList>
    </citation>
    <scope>NUCLEOTIDE SEQUENCE [LARGE SCALE GENOMIC DNA]</scope>
    <source>
        <strain evidence="3 4">DSM 44792</strain>
    </source>
</reference>
<dbReference type="InterPro" id="IPR012349">
    <property type="entry name" value="Split_barrel_FMN-bd"/>
</dbReference>